<protein>
    <submittedName>
        <fullName evidence="1">Uncharacterized protein</fullName>
    </submittedName>
</protein>
<reference evidence="2" key="1">
    <citation type="journal article" date="2014" name="Sci. Data">
        <title>Genomes of diverse isolates of the marine cyanobacterium Prochlorococcus.</title>
        <authorList>
            <person name="Biller S."/>
            <person name="Berube P."/>
            <person name="Thompson J."/>
            <person name="Kelly L."/>
            <person name="Roggensack S."/>
            <person name="Awad L."/>
            <person name="Roache-Johnson K."/>
            <person name="Ding H."/>
            <person name="Giovannoni S.J."/>
            <person name="Moore L.R."/>
            <person name="Chisholm S.W."/>
        </authorList>
    </citation>
    <scope>NUCLEOTIDE SEQUENCE [LARGE SCALE GENOMIC DNA]</scope>
    <source>
        <strain evidence="2">MIT 9302</strain>
    </source>
</reference>
<accession>A0A0A2A921</accession>
<dbReference type="Proteomes" id="UP000030445">
    <property type="component" value="Unassembled WGS sequence"/>
</dbReference>
<evidence type="ECO:0000313" key="2">
    <source>
        <dbReference type="Proteomes" id="UP000030445"/>
    </source>
</evidence>
<dbReference type="STRING" id="74545.EU96_1562"/>
<dbReference type="EMBL" id="JNAM01000011">
    <property type="protein sequence ID" value="KGF96923.1"/>
    <property type="molecule type" value="Genomic_DNA"/>
</dbReference>
<evidence type="ECO:0000313" key="1">
    <source>
        <dbReference type="EMBL" id="KGF96923.1"/>
    </source>
</evidence>
<comment type="caution">
    <text evidence="1">The sequence shown here is derived from an EMBL/GenBank/DDBJ whole genome shotgun (WGS) entry which is preliminary data.</text>
</comment>
<dbReference type="AlphaFoldDB" id="A0A0A2A921"/>
<name>A0A0A2A921_PROMR</name>
<sequence length="87" mass="9648">MPTHIDRSIKAKLKGSLMAVLYLITDNAPTSPKDKAKEDLTTAIKDATLIVIISKVLPNSVLDEKVVEKRLKTYLKTIPESKDENSI</sequence>
<organism evidence="1 2">
    <name type="scientific">Prochlorococcus marinus str. MIT 9302</name>
    <dbReference type="NCBI Taxonomy" id="74545"/>
    <lineage>
        <taxon>Bacteria</taxon>
        <taxon>Bacillati</taxon>
        <taxon>Cyanobacteriota</taxon>
        <taxon>Cyanophyceae</taxon>
        <taxon>Synechococcales</taxon>
        <taxon>Prochlorococcaceae</taxon>
        <taxon>Prochlorococcus</taxon>
    </lineage>
</organism>
<gene>
    <name evidence="1" type="ORF">EU96_1562</name>
</gene>
<proteinExistence type="predicted"/>